<dbReference type="AlphaFoldDB" id="A0A0E9Q6V2"/>
<protein>
    <submittedName>
        <fullName evidence="1">Uncharacterized protein</fullName>
    </submittedName>
</protein>
<sequence>MVNAVKGGQAFTAVQGAQMDSGLLLNSSGKNAL</sequence>
<evidence type="ECO:0000313" key="1">
    <source>
        <dbReference type="EMBL" id="JAH12626.1"/>
    </source>
</evidence>
<organism evidence="1">
    <name type="scientific">Anguilla anguilla</name>
    <name type="common">European freshwater eel</name>
    <name type="synonym">Muraena anguilla</name>
    <dbReference type="NCBI Taxonomy" id="7936"/>
    <lineage>
        <taxon>Eukaryota</taxon>
        <taxon>Metazoa</taxon>
        <taxon>Chordata</taxon>
        <taxon>Craniata</taxon>
        <taxon>Vertebrata</taxon>
        <taxon>Euteleostomi</taxon>
        <taxon>Actinopterygii</taxon>
        <taxon>Neopterygii</taxon>
        <taxon>Teleostei</taxon>
        <taxon>Anguilliformes</taxon>
        <taxon>Anguillidae</taxon>
        <taxon>Anguilla</taxon>
    </lineage>
</organism>
<accession>A0A0E9Q6V2</accession>
<proteinExistence type="predicted"/>
<reference evidence="1" key="1">
    <citation type="submission" date="2014-11" db="EMBL/GenBank/DDBJ databases">
        <authorList>
            <person name="Amaro Gonzalez C."/>
        </authorList>
    </citation>
    <scope>NUCLEOTIDE SEQUENCE</scope>
</reference>
<name>A0A0E9Q6V2_ANGAN</name>
<dbReference type="EMBL" id="GBXM01095951">
    <property type="protein sequence ID" value="JAH12626.1"/>
    <property type="molecule type" value="Transcribed_RNA"/>
</dbReference>
<reference evidence="1" key="2">
    <citation type="journal article" date="2015" name="Fish Shellfish Immunol.">
        <title>Early steps in the European eel (Anguilla anguilla)-Vibrio vulnificus interaction in the gills: Role of the RtxA13 toxin.</title>
        <authorList>
            <person name="Callol A."/>
            <person name="Pajuelo D."/>
            <person name="Ebbesson L."/>
            <person name="Teles M."/>
            <person name="MacKenzie S."/>
            <person name="Amaro C."/>
        </authorList>
    </citation>
    <scope>NUCLEOTIDE SEQUENCE</scope>
</reference>